<feature type="domain" description="CBS" evidence="4">
    <location>
        <begin position="154"/>
        <end position="210"/>
    </location>
</feature>
<dbReference type="CDD" id="cd23659">
    <property type="entry name" value="USP_At3g01520-like"/>
    <property type="match status" value="1"/>
</dbReference>
<comment type="caution">
    <text evidence="5">The sequence shown here is derived from an EMBL/GenBank/DDBJ whole genome shotgun (WGS) entry which is preliminary data.</text>
</comment>
<dbReference type="PANTHER" id="PTHR31964:SF113">
    <property type="entry name" value="USPA DOMAIN-CONTAINING PROTEIN"/>
    <property type="match status" value="1"/>
</dbReference>
<evidence type="ECO:0000313" key="5">
    <source>
        <dbReference type="EMBL" id="REF37801.1"/>
    </source>
</evidence>
<dbReference type="InterPro" id="IPR006015">
    <property type="entry name" value="Universal_stress_UspA"/>
</dbReference>
<organism evidence="5 6">
    <name type="scientific">Thermasporomyces composti</name>
    <dbReference type="NCBI Taxonomy" id="696763"/>
    <lineage>
        <taxon>Bacteria</taxon>
        <taxon>Bacillati</taxon>
        <taxon>Actinomycetota</taxon>
        <taxon>Actinomycetes</taxon>
        <taxon>Propionibacteriales</taxon>
        <taxon>Nocardioidaceae</taxon>
        <taxon>Thermasporomyces</taxon>
    </lineage>
</organism>
<dbReference type="Gene3D" id="3.10.580.10">
    <property type="entry name" value="CBS-domain"/>
    <property type="match status" value="1"/>
</dbReference>
<protein>
    <submittedName>
        <fullName evidence="5">CBS domain-containing protein</fullName>
    </submittedName>
</protein>
<gene>
    <name evidence="5" type="ORF">DFJ64_3258</name>
</gene>
<dbReference type="PRINTS" id="PR01438">
    <property type="entry name" value="UNVRSLSTRESS"/>
</dbReference>
<evidence type="ECO:0000313" key="6">
    <source>
        <dbReference type="Proteomes" id="UP000256485"/>
    </source>
</evidence>
<dbReference type="SUPFAM" id="SSF54631">
    <property type="entry name" value="CBS-domain pair"/>
    <property type="match status" value="1"/>
</dbReference>
<feature type="compositionally biased region" description="Basic and acidic residues" evidence="3">
    <location>
        <begin position="289"/>
        <end position="302"/>
    </location>
</feature>
<dbReference type="OrthoDB" id="3873975at2"/>
<dbReference type="PROSITE" id="PS51371">
    <property type="entry name" value="CBS"/>
    <property type="match status" value="2"/>
</dbReference>
<dbReference type="AlphaFoldDB" id="A0A3D9VKB3"/>
<dbReference type="SMART" id="SM00116">
    <property type="entry name" value="CBS"/>
    <property type="match status" value="2"/>
</dbReference>
<dbReference type="EMBL" id="QTUC01000001">
    <property type="protein sequence ID" value="REF37801.1"/>
    <property type="molecule type" value="Genomic_DNA"/>
</dbReference>
<dbReference type="Gene3D" id="3.40.50.620">
    <property type="entry name" value="HUPs"/>
    <property type="match status" value="2"/>
</dbReference>
<dbReference type="RefSeq" id="WP_115851199.1">
    <property type="nucleotide sequence ID" value="NZ_QTUC01000001.1"/>
</dbReference>
<dbReference type="InterPro" id="IPR006016">
    <property type="entry name" value="UspA"/>
</dbReference>
<dbReference type="Pfam" id="PF00571">
    <property type="entry name" value="CBS"/>
    <property type="match status" value="2"/>
</dbReference>
<comment type="similarity">
    <text evidence="1">Belongs to the universal stress protein A family.</text>
</comment>
<accession>A0A3D9VKB3</accession>
<dbReference type="InterPro" id="IPR000644">
    <property type="entry name" value="CBS_dom"/>
</dbReference>
<keyword evidence="2" id="KW-0129">CBS domain</keyword>
<reference evidence="5 6" key="1">
    <citation type="submission" date="2018-08" db="EMBL/GenBank/DDBJ databases">
        <title>Sequencing the genomes of 1000 actinobacteria strains.</title>
        <authorList>
            <person name="Klenk H.-P."/>
        </authorList>
    </citation>
    <scope>NUCLEOTIDE SEQUENCE [LARGE SCALE GENOMIC DNA]</scope>
    <source>
        <strain evidence="5 6">DSM 22891</strain>
    </source>
</reference>
<dbReference type="PANTHER" id="PTHR31964">
    <property type="entry name" value="ADENINE NUCLEOTIDE ALPHA HYDROLASES-LIKE SUPERFAMILY PROTEIN"/>
    <property type="match status" value="1"/>
</dbReference>
<sequence>MSPRGIVVGVDGSAASVCALRWAADHAELLDVPLEAVLVSVEDQGEDEQALAAALAATVDSAVGAPELRRRVSQDVLRGPLVDVLVERSRGASLLVLGRPHGRHSPRLTTLTRCIRHAACPVAVIPVTAPRPHPVRVTRAPTGDLGDRPVRDVMTPTVLAILPSTSVDVALQIMAGAGIHHLPVMEHGACVGLLHETDAVWHLASRSSSERRLTAGEAVRGPVATVAPDATVRQAAERMFASSGDALVVVEDEQIVGILTANDLLAVLAGHERGPGPRHDAALRAIDGGQRRERTHTTRPVEDQTPVRSSEPESERTIVVGVDGSPASREALSWAVDYARRLGYAVRAVSVCSLVSPAAFMPAGGAPMEDPDVLIQAHEEQLDAVVREVDPGSRGVSVQTSVILSDPGPGLCAVAANAPALVLGSRGRGKVLSALLGSVSAYCVRHARAAVVVIPPAAVADGSADLDLPEEVASEPTPAGVDPD</sequence>
<dbReference type="InterPro" id="IPR046342">
    <property type="entry name" value="CBS_dom_sf"/>
</dbReference>
<evidence type="ECO:0000256" key="2">
    <source>
        <dbReference type="PROSITE-ProRule" id="PRU00703"/>
    </source>
</evidence>
<proteinExistence type="inferred from homology"/>
<keyword evidence="6" id="KW-1185">Reference proteome</keyword>
<evidence type="ECO:0000256" key="1">
    <source>
        <dbReference type="ARBA" id="ARBA00008791"/>
    </source>
</evidence>
<name>A0A3D9VKB3_THECX</name>
<evidence type="ECO:0000256" key="3">
    <source>
        <dbReference type="SAM" id="MobiDB-lite"/>
    </source>
</evidence>
<feature type="region of interest" description="Disordered" evidence="3">
    <location>
        <begin position="286"/>
        <end position="316"/>
    </location>
</feature>
<dbReference type="Pfam" id="PF00582">
    <property type="entry name" value="Usp"/>
    <property type="match status" value="2"/>
</dbReference>
<dbReference type="InterPro" id="IPR014729">
    <property type="entry name" value="Rossmann-like_a/b/a_fold"/>
</dbReference>
<dbReference type="Proteomes" id="UP000256485">
    <property type="component" value="Unassembled WGS sequence"/>
</dbReference>
<feature type="domain" description="CBS" evidence="4">
    <location>
        <begin position="218"/>
        <end position="276"/>
    </location>
</feature>
<dbReference type="SUPFAM" id="SSF52402">
    <property type="entry name" value="Adenine nucleotide alpha hydrolases-like"/>
    <property type="match status" value="2"/>
</dbReference>
<evidence type="ECO:0000259" key="4">
    <source>
        <dbReference type="PROSITE" id="PS51371"/>
    </source>
</evidence>